<evidence type="ECO:0000256" key="2">
    <source>
        <dbReference type="SAM" id="Phobius"/>
    </source>
</evidence>
<evidence type="ECO:0000313" key="4">
    <source>
        <dbReference type="Proteomes" id="UP000002316"/>
    </source>
</evidence>
<reference evidence="4" key="1">
    <citation type="journal article" date="2010" name="PLoS Negl. Trop. Dis.">
        <title>The genome sequence of Trypanosoma brucei gambiense, causative agent of chronic human african trypanosomiasis.</title>
        <authorList>
            <person name="Jackson A.P."/>
            <person name="Sanders M."/>
            <person name="Berry A."/>
            <person name="McQuillan J."/>
            <person name="Aslett M.A."/>
            <person name="Quail M.A."/>
            <person name="Chukualim B."/>
            <person name="Capewell P."/>
            <person name="MacLeod A."/>
            <person name="Melville S.E."/>
            <person name="Gibson W."/>
            <person name="Barry J.D."/>
            <person name="Berriman M."/>
            <person name="Hertz-Fowler C."/>
        </authorList>
    </citation>
    <scope>NUCLEOTIDE SEQUENCE [LARGE SCALE GENOMIC DNA]</scope>
    <source>
        <strain evidence="4">MHOM/CI/86/DAL972</strain>
    </source>
</reference>
<feature type="transmembrane region" description="Helical" evidence="2">
    <location>
        <begin position="58"/>
        <end position="84"/>
    </location>
</feature>
<evidence type="ECO:0000313" key="3">
    <source>
        <dbReference type="EMBL" id="CBH12310.1"/>
    </source>
</evidence>
<name>C9ZRK8_TRYB9</name>
<dbReference type="KEGG" id="tbg:TbgDal_VII2688"/>
<proteinExistence type="predicted"/>
<dbReference type="EMBL" id="FN554970">
    <property type="protein sequence ID" value="CBH12310.1"/>
    <property type="molecule type" value="Genomic_DNA"/>
</dbReference>
<dbReference type="AlphaFoldDB" id="C9ZRK8"/>
<evidence type="ECO:0000256" key="1">
    <source>
        <dbReference type="SAM" id="MobiDB-lite"/>
    </source>
</evidence>
<feature type="compositionally biased region" description="Basic residues" evidence="1">
    <location>
        <begin position="134"/>
        <end position="144"/>
    </location>
</feature>
<gene>
    <name evidence="3" type="ORF">TbgDal_VII2688</name>
</gene>
<organism evidence="3 4">
    <name type="scientific">Trypanosoma brucei gambiense (strain MHOM/CI/86/DAL972)</name>
    <dbReference type="NCBI Taxonomy" id="679716"/>
    <lineage>
        <taxon>Eukaryota</taxon>
        <taxon>Discoba</taxon>
        <taxon>Euglenozoa</taxon>
        <taxon>Kinetoplastea</taxon>
        <taxon>Metakinetoplastina</taxon>
        <taxon>Trypanosomatida</taxon>
        <taxon>Trypanosomatidae</taxon>
        <taxon>Trypanosoma</taxon>
    </lineage>
</organism>
<accession>C9ZRK8</accession>
<dbReference type="RefSeq" id="XP_011774591.1">
    <property type="nucleotide sequence ID" value="XM_011776289.1"/>
</dbReference>
<dbReference type="GeneID" id="23862430"/>
<keyword evidence="2" id="KW-1133">Transmembrane helix</keyword>
<sequence>MRGMDAIHHFHLLNIFPLQNCLSLPPSFPPVEFLYLLFKNYFSSFPLSVFPPLPPLCIHLYVYVCDICLIYIYIYIVFHIIFLINNIKVTNHNQYYYYYYRSVTLHLLPPPNKAIKIKKKHAISHSSFLQSTHQKTKTKKKKERRIITTR</sequence>
<keyword evidence="2" id="KW-0812">Transmembrane</keyword>
<feature type="region of interest" description="Disordered" evidence="1">
    <location>
        <begin position="130"/>
        <end position="150"/>
    </location>
</feature>
<keyword evidence="2" id="KW-0472">Membrane</keyword>
<dbReference type="Proteomes" id="UP000002316">
    <property type="component" value="Chromosome 7"/>
</dbReference>
<protein>
    <submittedName>
        <fullName evidence="3">Uncharacterized protein</fullName>
    </submittedName>
</protein>